<dbReference type="Proteomes" id="UP001066276">
    <property type="component" value="Chromosome 5"/>
</dbReference>
<dbReference type="EMBL" id="JANPWB010000009">
    <property type="protein sequence ID" value="KAJ1157236.1"/>
    <property type="molecule type" value="Genomic_DNA"/>
</dbReference>
<evidence type="ECO:0000313" key="1">
    <source>
        <dbReference type="EMBL" id="KAJ1157236.1"/>
    </source>
</evidence>
<evidence type="ECO:0000313" key="2">
    <source>
        <dbReference type="Proteomes" id="UP001066276"/>
    </source>
</evidence>
<reference evidence="1" key="1">
    <citation type="journal article" date="2022" name="bioRxiv">
        <title>Sequencing and chromosome-scale assembly of the giantPleurodeles waltlgenome.</title>
        <authorList>
            <person name="Brown T."/>
            <person name="Elewa A."/>
            <person name="Iarovenko S."/>
            <person name="Subramanian E."/>
            <person name="Araus A.J."/>
            <person name="Petzold A."/>
            <person name="Susuki M."/>
            <person name="Suzuki K.-i.T."/>
            <person name="Hayashi T."/>
            <person name="Toyoda A."/>
            <person name="Oliveira C."/>
            <person name="Osipova E."/>
            <person name="Leigh N.D."/>
            <person name="Simon A."/>
            <person name="Yun M.H."/>
        </authorList>
    </citation>
    <scope>NUCLEOTIDE SEQUENCE</scope>
    <source>
        <strain evidence="1">20211129_DDA</strain>
        <tissue evidence="1">Liver</tissue>
    </source>
</reference>
<accession>A0AAV7RWP3</accession>
<sequence>MPDLPVRGSDVRKAWNAGLRDAACCSGGVAPAGVRRQAEAVAGPRPQNTVGLGHLACWAGAAAVEVFLPVGVIWLGRPLAQLSYSETLGCRNMGVRRHYETAFLDEIMLPRLTGQQDPSTEKQYR</sequence>
<comment type="caution">
    <text evidence="1">The sequence shown here is derived from an EMBL/GenBank/DDBJ whole genome shotgun (WGS) entry which is preliminary data.</text>
</comment>
<dbReference type="AlphaFoldDB" id="A0AAV7RWP3"/>
<protein>
    <submittedName>
        <fullName evidence="1">Uncharacterized protein</fullName>
    </submittedName>
</protein>
<proteinExistence type="predicted"/>
<name>A0AAV7RWP3_PLEWA</name>
<gene>
    <name evidence="1" type="ORF">NDU88_009951</name>
</gene>
<keyword evidence="2" id="KW-1185">Reference proteome</keyword>
<organism evidence="1 2">
    <name type="scientific">Pleurodeles waltl</name>
    <name type="common">Iberian ribbed newt</name>
    <dbReference type="NCBI Taxonomy" id="8319"/>
    <lineage>
        <taxon>Eukaryota</taxon>
        <taxon>Metazoa</taxon>
        <taxon>Chordata</taxon>
        <taxon>Craniata</taxon>
        <taxon>Vertebrata</taxon>
        <taxon>Euteleostomi</taxon>
        <taxon>Amphibia</taxon>
        <taxon>Batrachia</taxon>
        <taxon>Caudata</taxon>
        <taxon>Salamandroidea</taxon>
        <taxon>Salamandridae</taxon>
        <taxon>Pleurodelinae</taxon>
        <taxon>Pleurodeles</taxon>
    </lineage>
</organism>